<dbReference type="Pfam" id="PF17900">
    <property type="entry name" value="Peptidase_M1_N"/>
    <property type="match status" value="2"/>
</dbReference>
<keyword evidence="6" id="KW-0378">Hydrolase</keyword>
<evidence type="ECO:0000256" key="13">
    <source>
        <dbReference type="SAM" id="Phobius"/>
    </source>
</evidence>
<comment type="cofactor">
    <cofactor evidence="11">
        <name>Zn(2+)</name>
        <dbReference type="ChEBI" id="CHEBI:29105"/>
    </cofactor>
    <text evidence="11">Binds 1 zinc ion per subunit.</text>
</comment>
<feature type="binding site" evidence="11">
    <location>
        <position position="458"/>
    </location>
    <ligand>
        <name>Zn(2+)</name>
        <dbReference type="ChEBI" id="CHEBI:29105"/>
        <note>catalytic</note>
    </ligand>
</feature>
<organism evidence="17 18">
    <name type="scientific">Vanessa tameamea</name>
    <name type="common">Kamehameha butterfly</name>
    <dbReference type="NCBI Taxonomy" id="334116"/>
    <lineage>
        <taxon>Eukaryota</taxon>
        <taxon>Metazoa</taxon>
        <taxon>Ecdysozoa</taxon>
        <taxon>Arthropoda</taxon>
        <taxon>Hexapoda</taxon>
        <taxon>Insecta</taxon>
        <taxon>Pterygota</taxon>
        <taxon>Neoptera</taxon>
        <taxon>Endopterygota</taxon>
        <taxon>Lepidoptera</taxon>
        <taxon>Glossata</taxon>
        <taxon>Ditrysia</taxon>
        <taxon>Papilionoidea</taxon>
        <taxon>Nymphalidae</taxon>
        <taxon>Nymphalinae</taxon>
        <taxon>Vanessa</taxon>
    </lineage>
</organism>
<dbReference type="RefSeq" id="XP_064071388.1">
    <property type="nucleotide sequence ID" value="XM_064215318.1"/>
</dbReference>
<dbReference type="OrthoDB" id="10031169at2759"/>
<reference evidence="18 19" key="1">
    <citation type="submission" date="2025-05" db="UniProtKB">
        <authorList>
            <consortium name="RefSeq"/>
        </authorList>
    </citation>
    <scope>IDENTIFICATION</scope>
    <source>
        <tissue evidence="18 19">Whole body</tissue>
    </source>
</reference>
<feature type="transmembrane region" description="Helical" evidence="13">
    <location>
        <begin position="29"/>
        <end position="57"/>
    </location>
</feature>
<feature type="site" description="Transition state stabilizer" evidence="12">
    <location>
        <position position="543"/>
    </location>
</feature>
<proteinExistence type="inferred from homology"/>
<dbReference type="Pfam" id="PF11838">
    <property type="entry name" value="ERAP1_C"/>
    <property type="match status" value="1"/>
</dbReference>
<dbReference type="InterPro" id="IPR001930">
    <property type="entry name" value="Peptidase_M1"/>
</dbReference>
<evidence type="ECO:0000313" key="17">
    <source>
        <dbReference type="Proteomes" id="UP001652626"/>
    </source>
</evidence>
<evidence type="ECO:0000256" key="6">
    <source>
        <dbReference type="ARBA" id="ARBA00022801"/>
    </source>
</evidence>
<dbReference type="AlphaFoldDB" id="A0A8B8IGK2"/>
<dbReference type="SUPFAM" id="SSF63737">
    <property type="entry name" value="Leukotriene A4 hydrolase N-terminal domain"/>
    <property type="match status" value="1"/>
</dbReference>
<dbReference type="GO" id="GO:0070006">
    <property type="term" value="F:metalloaminopeptidase activity"/>
    <property type="evidence" value="ECO:0007669"/>
    <property type="project" value="TreeGrafter"/>
</dbReference>
<feature type="domain" description="ERAP1-like C-terminal" evidence="15">
    <location>
        <begin position="692"/>
        <end position="1008"/>
    </location>
</feature>
<keyword evidence="8" id="KW-0482">Metalloprotease</keyword>
<feature type="binding site" evidence="11">
    <location>
        <position position="462"/>
    </location>
    <ligand>
        <name>Zn(2+)</name>
        <dbReference type="ChEBI" id="CHEBI:29105"/>
        <note>catalytic</note>
    </ligand>
</feature>
<evidence type="ECO:0000259" key="15">
    <source>
        <dbReference type="Pfam" id="PF11838"/>
    </source>
</evidence>
<evidence type="ECO:0000256" key="1">
    <source>
        <dbReference type="ARBA" id="ARBA00004609"/>
    </source>
</evidence>
<feature type="domain" description="Peptidase M1 membrane alanine aminopeptidase" evidence="14">
    <location>
        <begin position="386"/>
        <end position="609"/>
    </location>
</feature>
<dbReference type="Gene3D" id="1.10.390.10">
    <property type="entry name" value="Neutral Protease Domain 2"/>
    <property type="match status" value="1"/>
</dbReference>
<dbReference type="GO" id="GO:0006508">
    <property type="term" value="P:proteolysis"/>
    <property type="evidence" value="ECO:0007669"/>
    <property type="project" value="UniProtKB-KW"/>
</dbReference>
<evidence type="ECO:0000256" key="5">
    <source>
        <dbReference type="ARBA" id="ARBA00022723"/>
    </source>
</evidence>
<dbReference type="Proteomes" id="UP001652626">
    <property type="component" value="Chromosome 7"/>
</dbReference>
<dbReference type="PANTHER" id="PTHR11533">
    <property type="entry name" value="PROTEASE M1 ZINC METALLOPROTEASE"/>
    <property type="match status" value="1"/>
</dbReference>
<dbReference type="InterPro" id="IPR027268">
    <property type="entry name" value="Peptidase_M4/M1_CTD_sf"/>
</dbReference>
<evidence type="ECO:0000256" key="11">
    <source>
        <dbReference type="PIRSR" id="PIRSR634016-3"/>
    </source>
</evidence>
<dbReference type="GeneID" id="113400758"/>
<evidence type="ECO:0000256" key="9">
    <source>
        <dbReference type="ARBA" id="ARBA00023288"/>
    </source>
</evidence>
<keyword evidence="5 11" id="KW-0479">Metal-binding</keyword>
<dbReference type="PANTHER" id="PTHR11533:SF294">
    <property type="entry name" value="THYROTROPIN-RELEASING HORMONE-DEGRADING ECTOENZYME"/>
    <property type="match status" value="1"/>
</dbReference>
<keyword evidence="3" id="KW-0325">Glycoprotein</keyword>
<comment type="similarity">
    <text evidence="2">Belongs to the peptidase M1 family.</text>
</comment>
<comment type="subcellular location">
    <subcellularLocation>
        <location evidence="1">Cell membrane</location>
        <topology evidence="1">Lipid-anchor</topology>
        <topology evidence="1">GPI-anchor</topology>
    </subcellularLocation>
</comment>
<evidence type="ECO:0000259" key="14">
    <source>
        <dbReference type="Pfam" id="PF01433"/>
    </source>
</evidence>
<keyword evidence="3" id="KW-0336">GPI-anchor</keyword>
<keyword evidence="4" id="KW-0645">Protease</keyword>
<evidence type="ECO:0000256" key="2">
    <source>
        <dbReference type="ARBA" id="ARBA00010136"/>
    </source>
</evidence>
<dbReference type="Gene3D" id="1.25.50.20">
    <property type="match status" value="1"/>
</dbReference>
<dbReference type="GO" id="GO:0042277">
    <property type="term" value="F:peptide binding"/>
    <property type="evidence" value="ECO:0007669"/>
    <property type="project" value="TreeGrafter"/>
</dbReference>
<protein>
    <submittedName>
        <fullName evidence="18 19">Aminopeptidase N-like isoform X1</fullName>
    </submittedName>
</protein>
<dbReference type="SUPFAM" id="SSF55486">
    <property type="entry name" value="Metalloproteases ('zincins'), catalytic domain"/>
    <property type="match status" value="1"/>
</dbReference>
<dbReference type="Pfam" id="PF01433">
    <property type="entry name" value="Peptidase_M1"/>
    <property type="match status" value="1"/>
</dbReference>
<name>A0A8B8IGK2_VANTA</name>
<dbReference type="InterPro" id="IPR034016">
    <property type="entry name" value="M1_APN-typ"/>
</dbReference>
<keyword evidence="17" id="KW-1185">Reference proteome</keyword>
<gene>
    <name evidence="18 19" type="primary">LOC113400758</name>
</gene>
<dbReference type="GO" id="GO:0005737">
    <property type="term" value="C:cytoplasm"/>
    <property type="evidence" value="ECO:0007669"/>
    <property type="project" value="TreeGrafter"/>
</dbReference>
<accession>A0A8B8IGK2</accession>
<dbReference type="InterPro" id="IPR014782">
    <property type="entry name" value="Peptidase_M1_dom"/>
</dbReference>
<feature type="domain" description="Aminopeptidase N-like N-terminal" evidence="16">
    <location>
        <begin position="93"/>
        <end position="169"/>
    </location>
</feature>
<evidence type="ECO:0000313" key="19">
    <source>
        <dbReference type="RefSeq" id="XP_064071388.1"/>
    </source>
</evidence>
<feature type="active site" description="Proton acceptor" evidence="10">
    <location>
        <position position="459"/>
    </location>
</feature>
<evidence type="ECO:0000256" key="12">
    <source>
        <dbReference type="PIRSR" id="PIRSR634016-4"/>
    </source>
</evidence>
<dbReference type="PRINTS" id="PR00756">
    <property type="entry name" value="ALADIPTASE"/>
</dbReference>
<evidence type="ECO:0000256" key="7">
    <source>
        <dbReference type="ARBA" id="ARBA00022833"/>
    </source>
</evidence>
<sequence>MSLSTSRQQFLAYESHREQDIQYGRKGGIFISTCICISFIIFAVLTAILVGIIVYYITYFRVSQQTGEYWDDAEPFGQSSSPSPDLRLPTYVVPSFYRLKIKADLENSSFHGDVYITIKANKNVKEIILHSKNLSIKSNVTLTEQIYEKVETIHTTKKIKREVTNATAENNNVTTVNNETFVFNNTEETFKPITVGAHYTTTTQPIDTQVTHSHVRNIKITSVVLASGDRLILSLASALTPDVDYTLQLSFDGAIQNSLTGFYKSTYTENNEVRQLGVTQFEPTSARAAFPCFDEPAFKAKFEISIGHRQNISVLSNMRVATQETIEEEPGWQWTHFERSVNMSTYLVAYVLSNFKNLETSYLSKDNVTKPIRIWTRPALLSKANYALTIVPKLLSFYEDVFGLPYALDKLDLIAIPDFSSGAMENWGLITFRETTLLFDEKEGIPREKQNVAIDIAHELAHQWFGNLVTMRWWNDLWLNEGFATYIEYIGVDHVSPAWSSLQAFTRDKMDLLRSDALRNTSPVSRRVRDAAEIAQKFDEISYSKGASLIRVLNHTLSADLFRSGLLAYLDEWKYQNAEENDLWNAMSNATKSDPNFKDLSVVEFMNTWTRQPGYPVVNVHRNYTTGSVIFQQKLFTSSKDGIIKPDRLWHIPISFTTLDTPTSNWTTGPKLWLKDRTITTTLPLNATQALYVNVDAIGYYRVNYDQKNWELLSAGLKSGAVDNPILKAQLIDDAFNLAKVGQLNYSYALGLTTCVIDGEDSRIVWELLLNNMAFLKHNLRATSGYTYFQDYMNIILKKQLERLNYGLDQPKDDNESFLVENLVVWECLMESPRCLQWARRLFEDWTSRPDMNDNPIPNYLRSLVYNMAIKYGGRREFDLLWDMFENSTDPNVKSLIISNLPSTRDESLLNLLLERSLGPLGAQFATSAWGAEPPAGARAAQRFLLRHFARVQARFAAVDAFSFQAVLNGAFGFMTAQDELDRMKQFALKHKEELKPMSQTLQKIVDSATLRINWIKEYSEGINQWFKDYVIAHKADKSKTATATPGLTGNDTFINETETITTSSP</sequence>
<dbReference type="Gene3D" id="2.60.40.1730">
    <property type="entry name" value="tricorn interacting facor f3 domain"/>
    <property type="match status" value="1"/>
</dbReference>
<keyword evidence="9" id="KW-0449">Lipoprotein</keyword>
<dbReference type="InterPro" id="IPR045357">
    <property type="entry name" value="Aminopeptidase_N-like_N"/>
</dbReference>
<dbReference type="GO" id="GO:0005886">
    <property type="term" value="C:plasma membrane"/>
    <property type="evidence" value="ECO:0007669"/>
    <property type="project" value="UniProtKB-SubCell"/>
</dbReference>
<dbReference type="Gene3D" id="2.60.40.1910">
    <property type="match status" value="1"/>
</dbReference>
<dbReference type="RefSeq" id="XP_026496193.2">
    <property type="nucleotide sequence ID" value="XM_026640408.2"/>
</dbReference>
<evidence type="ECO:0000256" key="8">
    <source>
        <dbReference type="ARBA" id="ARBA00023049"/>
    </source>
</evidence>
<evidence type="ECO:0000256" key="4">
    <source>
        <dbReference type="ARBA" id="ARBA00022670"/>
    </source>
</evidence>
<evidence type="ECO:0000256" key="10">
    <source>
        <dbReference type="PIRSR" id="PIRSR634016-1"/>
    </source>
</evidence>
<feature type="binding site" evidence="11">
    <location>
        <position position="481"/>
    </location>
    <ligand>
        <name>Zn(2+)</name>
        <dbReference type="ChEBI" id="CHEBI:29105"/>
        <note>catalytic</note>
    </ligand>
</feature>
<evidence type="ECO:0000256" key="3">
    <source>
        <dbReference type="ARBA" id="ARBA00022622"/>
    </source>
</evidence>
<dbReference type="GO" id="GO:0043171">
    <property type="term" value="P:peptide catabolic process"/>
    <property type="evidence" value="ECO:0007669"/>
    <property type="project" value="TreeGrafter"/>
</dbReference>
<evidence type="ECO:0000313" key="18">
    <source>
        <dbReference type="RefSeq" id="XP_026496193.2"/>
    </source>
</evidence>
<dbReference type="InterPro" id="IPR042097">
    <property type="entry name" value="Aminopeptidase_N-like_N_sf"/>
</dbReference>
<feature type="domain" description="Aminopeptidase N-like N-terminal" evidence="16">
    <location>
        <begin position="191"/>
        <end position="347"/>
    </location>
</feature>
<evidence type="ECO:0000259" key="16">
    <source>
        <dbReference type="Pfam" id="PF17900"/>
    </source>
</evidence>
<dbReference type="GO" id="GO:0005615">
    <property type="term" value="C:extracellular space"/>
    <property type="evidence" value="ECO:0007669"/>
    <property type="project" value="TreeGrafter"/>
</dbReference>
<keyword evidence="13" id="KW-1133">Transmembrane helix</keyword>
<keyword evidence="7 11" id="KW-0862">Zinc</keyword>
<keyword evidence="13" id="KW-0812">Transmembrane</keyword>
<keyword evidence="13" id="KW-0472">Membrane</keyword>
<dbReference type="GO" id="GO:0098552">
    <property type="term" value="C:side of membrane"/>
    <property type="evidence" value="ECO:0007669"/>
    <property type="project" value="UniProtKB-KW"/>
</dbReference>
<dbReference type="CDD" id="cd09601">
    <property type="entry name" value="M1_APN-Q_like"/>
    <property type="match status" value="1"/>
</dbReference>
<dbReference type="InterPro" id="IPR050344">
    <property type="entry name" value="Peptidase_M1_aminopeptidases"/>
</dbReference>
<dbReference type="GO" id="GO:0008270">
    <property type="term" value="F:zinc ion binding"/>
    <property type="evidence" value="ECO:0007669"/>
    <property type="project" value="InterPro"/>
</dbReference>
<dbReference type="InterPro" id="IPR024571">
    <property type="entry name" value="ERAP1-like_C_dom"/>
</dbReference>